<reference evidence="2" key="1">
    <citation type="submission" date="2014-11" db="EMBL/GenBank/DDBJ databases">
        <authorList>
            <person name="Amaro Gonzalez C."/>
        </authorList>
    </citation>
    <scope>NUCLEOTIDE SEQUENCE</scope>
</reference>
<evidence type="ECO:0000256" key="1">
    <source>
        <dbReference type="SAM" id="MobiDB-lite"/>
    </source>
</evidence>
<proteinExistence type="predicted"/>
<evidence type="ECO:0000313" key="2">
    <source>
        <dbReference type="EMBL" id="JAH59763.1"/>
    </source>
</evidence>
<name>A0A0E9U4A1_ANGAN</name>
<dbReference type="AlphaFoldDB" id="A0A0E9U4A1"/>
<accession>A0A0E9U4A1</accession>
<dbReference type="EMBL" id="GBXM01048814">
    <property type="protein sequence ID" value="JAH59763.1"/>
    <property type="molecule type" value="Transcribed_RNA"/>
</dbReference>
<reference evidence="2" key="2">
    <citation type="journal article" date="2015" name="Fish Shellfish Immunol.">
        <title>Early steps in the European eel (Anguilla anguilla)-Vibrio vulnificus interaction in the gills: Role of the RtxA13 toxin.</title>
        <authorList>
            <person name="Callol A."/>
            <person name="Pajuelo D."/>
            <person name="Ebbesson L."/>
            <person name="Teles M."/>
            <person name="MacKenzie S."/>
            <person name="Amaro C."/>
        </authorList>
    </citation>
    <scope>NUCLEOTIDE SEQUENCE</scope>
</reference>
<organism evidence="2">
    <name type="scientific">Anguilla anguilla</name>
    <name type="common">European freshwater eel</name>
    <name type="synonym">Muraena anguilla</name>
    <dbReference type="NCBI Taxonomy" id="7936"/>
    <lineage>
        <taxon>Eukaryota</taxon>
        <taxon>Metazoa</taxon>
        <taxon>Chordata</taxon>
        <taxon>Craniata</taxon>
        <taxon>Vertebrata</taxon>
        <taxon>Euteleostomi</taxon>
        <taxon>Actinopterygii</taxon>
        <taxon>Neopterygii</taxon>
        <taxon>Teleostei</taxon>
        <taxon>Anguilliformes</taxon>
        <taxon>Anguillidae</taxon>
        <taxon>Anguilla</taxon>
    </lineage>
</organism>
<protein>
    <submittedName>
        <fullName evidence="2">Uncharacterized protein</fullName>
    </submittedName>
</protein>
<feature type="region of interest" description="Disordered" evidence="1">
    <location>
        <begin position="1"/>
        <end position="27"/>
    </location>
</feature>
<feature type="compositionally biased region" description="Basic and acidic residues" evidence="1">
    <location>
        <begin position="1"/>
        <end position="15"/>
    </location>
</feature>
<sequence>MVKFRTCEGKSDPRPAVRGSQGTALGG</sequence>